<evidence type="ECO:0000313" key="3">
    <source>
        <dbReference type="Proteomes" id="UP000232688"/>
    </source>
</evidence>
<accession>A0A2I1EPY3</accession>
<dbReference type="VEuPathDB" id="FungiDB:RhiirA1_418130"/>
<protein>
    <submittedName>
        <fullName evidence="1">Uncharacterized protein</fullName>
    </submittedName>
</protein>
<reference evidence="1 4" key="1">
    <citation type="submission" date="2016-04" db="EMBL/GenBank/DDBJ databases">
        <title>Genome analyses suggest a sexual origin of heterokaryosis in a supposedly ancient asexual fungus.</title>
        <authorList>
            <person name="Ropars J."/>
            <person name="Sedzielewska K."/>
            <person name="Noel J."/>
            <person name="Charron P."/>
            <person name="Farinelli L."/>
            <person name="Marton T."/>
            <person name="Kruger M."/>
            <person name="Pelin A."/>
            <person name="Brachmann A."/>
            <person name="Corradi N."/>
        </authorList>
    </citation>
    <scope>NUCLEOTIDE SEQUENCE [LARGE SCALE GENOMIC DNA]</scope>
    <source>
        <strain evidence="1 4">A5</strain>
    </source>
</reference>
<reference evidence="1 4" key="2">
    <citation type="submission" date="2017-09" db="EMBL/GenBank/DDBJ databases">
        <title>Extensive intraspecific genome diversity in a model arbuscular mycorrhizal fungus.</title>
        <authorList>
            <person name="Chen E.C."/>
            <person name="Morin E."/>
            <person name="Beaudet D."/>
            <person name="Noel J."/>
            <person name="Ndikumana S."/>
            <person name="Charron P."/>
            <person name="St-Onge C."/>
            <person name="Giorgi J."/>
            <person name="Grigoriev I.V."/>
            <person name="Roux C."/>
            <person name="Martin F.M."/>
            <person name="Corradi N."/>
        </authorList>
    </citation>
    <scope>NUCLEOTIDE SEQUENCE [LARGE SCALE GENOMIC DNA]</scope>
    <source>
        <strain evidence="1 4">A5</strain>
    </source>
</reference>
<comment type="caution">
    <text evidence="1">The sequence shown here is derived from an EMBL/GenBank/DDBJ whole genome shotgun (WGS) entry which is preliminary data.</text>
</comment>
<reference evidence="2 3" key="4">
    <citation type="submission" date="2017-10" db="EMBL/GenBank/DDBJ databases">
        <title>Genome analyses suggest a sexual origin of heterokaryosis in a supposedly ancient asexual fungus.</title>
        <authorList>
            <person name="Corradi N."/>
            <person name="Sedzielewska K."/>
            <person name="Noel J."/>
            <person name="Charron P."/>
            <person name="Farinelli L."/>
            <person name="Marton T."/>
            <person name="Kruger M."/>
            <person name="Pelin A."/>
            <person name="Brachmann A."/>
            <person name="Corradi N."/>
        </authorList>
    </citation>
    <scope>NUCLEOTIDE SEQUENCE [LARGE SCALE GENOMIC DNA]</scope>
    <source>
        <strain evidence="2 3">A1</strain>
    </source>
</reference>
<sequence length="57" mass="6689">MAISFSLKKEKEQYKCSYGKIWRKSSIVKYEPTPPEFKSGKKLVKRELIDLKYSCVA</sequence>
<dbReference type="Proteomes" id="UP000232688">
    <property type="component" value="Unassembled WGS sequence"/>
</dbReference>
<evidence type="ECO:0000313" key="1">
    <source>
        <dbReference type="EMBL" id="PKC09086.1"/>
    </source>
</evidence>
<dbReference type="EMBL" id="LLXH01000390">
    <property type="protein sequence ID" value="PKC67453.1"/>
    <property type="molecule type" value="Genomic_DNA"/>
</dbReference>
<dbReference type="AlphaFoldDB" id="A0A2I1EPY3"/>
<evidence type="ECO:0000313" key="2">
    <source>
        <dbReference type="EMBL" id="PKC67453.1"/>
    </source>
</evidence>
<name>A0A2I1EPY3_9GLOM</name>
<proteinExistence type="predicted"/>
<dbReference type="EMBL" id="LLXJ01000489">
    <property type="protein sequence ID" value="PKC09086.1"/>
    <property type="molecule type" value="Genomic_DNA"/>
</dbReference>
<evidence type="ECO:0000313" key="4">
    <source>
        <dbReference type="Proteomes" id="UP000232722"/>
    </source>
</evidence>
<dbReference type="Proteomes" id="UP000232722">
    <property type="component" value="Unassembled WGS sequence"/>
</dbReference>
<reference evidence="2 3" key="3">
    <citation type="submission" date="2017-10" db="EMBL/GenBank/DDBJ databases">
        <title>Extensive intraspecific genome diversity in a model arbuscular mycorrhizal fungus.</title>
        <authorList>
            <person name="Chen E.C.H."/>
            <person name="Morin E."/>
            <person name="Baudet D."/>
            <person name="Noel J."/>
            <person name="Ndikumana S."/>
            <person name="Charron P."/>
            <person name="St-Onge C."/>
            <person name="Giorgi J."/>
            <person name="Grigoriev I.V."/>
            <person name="Roux C."/>
            <person name="Martin F.M."/>
            <person name="Corradi N."/>
        </authorList>
    </citation>
    <scope>NUCLEOTIDE SEQUENCE [LARGE SCALE GENOMIC DNA]</scope>
    <source>
        <strain evidence="2 3">A1</strain>
    </source>
</reference>
<organism evidence="1 4">
    <name type="scientific">Rhizophagus irregularis</name>
    <dbReference type="NCBI Taxonomy" id="588596"/>
    <lineage>
        <taxon>Eukaryota</taxon>
        <taxon>Fungi</taxon>
        <taxon>Fungi incertae sedis</taxon>
        <taxon>Mucoromycota</taxon>
        <taxon>Glomeromycotina</taxon>
        <taxon>Glomeromycetes</taxon>
        <taxon>Glomerales</taxon>
        <taxon>Glomeraceae</taxon>
        <taxon>Rhizophagus</taxon>
    </lineage>
</organism>
<gene>
    <name evidence="2" type="ORF">RhiirA1_418130</name>
    <name evidence="1" type="ORF">RhiirA5_357133</name>
</gene>